<dbReference type="InterPro" id="IPR043504">
    <property type="entry name" value="Peptidase_S1_PA_chymotrypsin"/>
</dbReference>
<dbReference type="EMBL" id="CP015515">
    <property type="protein sequence ID" value="AND15633.1"/>
    <property type="molecule type" value="Genomic_DNA"/>
</dbReference>
<organism evidence="2 3">
    <name type="scientific">Rathayibacter tritici</name>
    <dbReference type="NCBI Taxonomy" id="33888"/>
    <lineage>
        <taxon>Bacteria</taxon>
        <taxon>Bacillati</taxon>
        <taxon>Actinomycetota</taxon>
        <taxon>Actinomycetes</taxon>
        <taxon>Micrococcales</taxon>
        <taxon>Microbacteriaceae</taxon>
        <taxon>Rathayibacter</taxon>
    </lineage>
</organism>
<dbReference type="SUPFAM" id="SSF50494">
    <property type="entry name" value="Trypsin-like serine proteases"/>
    <property type="match status" value="1"/>
</dbReference>
<evidence type="ECO:0008006" key="4">
    <source>
        <dbReference type="Google" id="ProtNLM"/>
    </source>
</evidence>
<sequence length="278" mass="29651">MTAYFSLRHRLGRRFRKRRRIVLASLAVAVALIGAGTAPANAVSEFREKTPLQAGSRVELPRAYCTVGAVLSSTSWYSPMSPGIRKTRYVVLAGHCGNEGDSVSVADQGVIGRVIWESGTSDLEIARIDPIPRTNWNCGSGSMIRHCDPYTTYSPRAIGNIFLRDHTGRYVSMPFDGMGVPGENEVFCTSGAVSGVNCTWGIAPLPPDSPAFLLGATTWTASVIAGDSGGPVASRGGKLYGIIADGALPASTRPDLMTYLPISRLFEEQRGYVLAPPG</sequence>
<dbReference type="STRING" id="33888.A6122_0474"/>
<proteinExistence type="predicted"/>
<evidence type="ECO:0000313" key="3">
    <source>
        <dbReference type="Proteomes" id="UP000077071"/>
    </source>
</evidence>
<dbReference type="OrthoDB" id="5119760at2"/>
<keyword evidence="3" id="KW-1185">Reference proteome</keyword>
<keyword evidence="1" id="KW-0732">Signal</keyword>
<reference evidence="2 3" key="1">
    <citation type="submission" date="2016-05" db="EMBL/GenBank/DDBJ databases">
        <title>Complete genome sequence of Rathayibacter tritici NCPPB 1953.</title>
        <authorList>
            <person name="Park J."/>
            <person name="Lee H.-H."/>
            <person name="Lee S.-W."/>
            <person name="Seo Y.-S."/>
        </authorList>
    </citation>
    <scope>NUCLEOTIDE SEQUENCE [LARGE SCALE GENOMIC DNA]</scope>
    <source>
        <strain evidence="2 3">NCPPB 1953</strain>
    </source>
</reference>
<feature type="signal peptide" evidence="1">
    <location>
        <begin position="1"/>
        <end position="42"/>
    </location>
</feature>
<dbReference type="InterPro" id="IPR009003">
    <property type="entry name" value="Peptidase_S1_PA"/>
</dbReference>
<dbReference type="KEGG" id="rtn:A6122_0474"/>
<accession>A0A160KQJ5</accession>
<gene>
    <name evidence="2" type="ORF">A6122_0474</name>
</gene>
<dbReference type="PATRIC" id="fig|33888.3.peg.536"/>
<evidence type="ECO:0000313" key="2">
    <source>
        <dbReference type="EMBL" id="AND15633.1"/>
    </source>
</evidence>
<evidence type="ECO:0000256" key="1">
    <source>
        <dbReference type="SAM" id="SignalP"/>
    </source>
</evidence>
<dbReference type="Gene3D" id="2.40.10.10">
    <property type="entry name" value="Trypsin-like serine proteases"/>
    <property type="match status" value="2"/>
</dbReference>
<dbReference type="AlphaFoldDB" id="A0A160KQJ5"/>
<dbReference type="Proteomes" id="UP000077071">
    <property type="component" value="Chromosome"/>
</dbReference>
<feature type="chain" id="PRO_5039506819" description="Serine protease" evidence="1">
    <location>
        <begin position="43"/>
        <end position="278"/>
    </location>
</feature>
<protein>
    <recommendedName>
        <fullName evidence="4">Serine protease</fullName>
    </recommendedName>
</protein>
<name>A0A160KQJ5_9MICO</name>
<dbReference type="RefSeq" id="WP_068251188.1">
    <property type="nucleotide sequence ID" value="NZ_CP015515.1"/>
</dbReference>